<comment type="similarity">
    <text evidence="2">Belongs to the NOS family.</text>
</comment>
<keyword evidence="5" id="KW-0285">Flavoprotein</keyword>
<evidence type="ECO:0000313" key="12">
    <source>
        <dbReference type="Proteomes" id="UP000324767"/>
    </source>
</evidence>
<comment type="caution">
    <text evidence="11">The sequence shown here is derived from an EMBL/GenBank/DDBJ whole genome shotgun (WGS) entry which is preliminary data.</text>
</comment>
<proteinExistence type="inferred from homology"/>
<dbReference type="PROSITE" id="PS50902">
    <property type="entry name" value="FLAVODOXIN_LIKE"/>
    <property type="match status" value="1"/>
</dbReference>
<dbReference type="EC" id="1.14.13.39" evidence="3"/>
<reference evidence="11 12" key="1">
    <citation type="submission" date="2019-09" db="EMBL/GenBank/DDBJ databases">
        <title>The hologenome of the rock-dwelling lichen Lasallia pustulata.</title>
        <authorList>
            <person name="Greshake Tzovaras B."/>
            <person name="Segers F."/>
            <person name="Bicker A."/>
            <person name="Dal Grande F."/>
            <person name="Otte J."/>
            <person name="Hankeln T."/>
            <person name="Schmitt I."/>
            <person name="Ebersberger I."/>
        </authorList>
    </citation>
    <scope>NUCLEOTIDE SEQUENCE [LARGE SCALE GENOMIC DNA]</scope>
    <source>
        <strain evidence="11">A1-1</strain>
    </source>
</reference>
<dbReference type="GO" id="GO:0010181">
    <property type="term" value="F:FMN binding"/>
    <property type="evidence" value="ECO:0007669"/>
    <property type="project" value="InterPro"/>
</dbReference>
<gene>
    <name evidence="11" type="ORF">FRX48_09603</name>
</gene>
<dbReference type="GO" id="GO:0004517">
    <property type="term" value="F:nitric-oxide synthase activity"/>
    <property type="evidence" value="ECO:0007669"/>
    <property type="project" value="UniProtKB-EC"/>
</dbReference>
<keyword evidence="5" id="KW-0288">FMN</keyword>
<dbReference type="SUPFAM" id="SSF52218">
    <property type="entry name" value="Flavoproteins"/>
    <property type="match status" value="1"/>
</dbReference>
<evidence type="ECO:0000256" key="4">
    <source>
        <dbReference type="ARBA" id="ARBA00022617"/>
    </source>
</evidence>
<dbReference type="PANTHER" id="PTHR43410:SF1">
    <property type="entry name" value="NITRIC OXIDE SYNTHASE"/>
    <property type="match status" value="1"/>
</dbReference>
<dbReference type="InterPro" id="IPR044943">
    <property type="entry name" value="NOS_dom_1"/>
</dbReference>
<dbReference type="InterPro" id="IPR029039">
    <property type="entry name" value="Flavoprotein-like_sf"/>
</dbReference>
<dbReference type="Gene3D" id="3.90.340.10">
    <property type="entry name" value="Nitric Oxide Synthase, Chain A, domain 1"/>
    <property type="match status" value="1"/>
</dbReference>
<dbReference type="PANTHER" id="PTHR43410">
    <property type="entry name" value="NITRIC OXIDE SYNTHASE OXYGENASE"/>
    <property type="match status" value="1"/>
</dbReference>
<evidence type="ECO:0000256" key="3">
    <source>
        <dbReference type="ARBA" id="ARBA00012989"/>
    </source>
</evidence>
<evidence type="ECO:0000259" key="10">
    <source>
        <dbReference type="PROSITE" id="PS50902"/>
    </source>
</evidence>
<evidence type="ECO:0000256" key="9">
    <source>
        <dbReference type="ARBA" id="ARBA00023004"/>
    </source>
</evidence>
<keyword evidence="4" id="KW-0349">Heme</keyword>
<dbReference type="AlphaFoldDB" id="A0A5M8PBP7"/>
<dbReference type="InterPro" id="IPR008254">
    <property type="entry name" value="Flavodoxin/NO_synth"/>
</dbReference>
<dbReference type="InterPro" id="IPR044940">
    <property type="entry name" value="NOS_dom_2"/>
</dbReference>
<evidence type="ECO:0000256" key="8">
    <source>
        <dbReference type="ARBA" id="ARBA00023002"/>
    </source>
</evidence>
<evidence type="ECO:0000256" key="5">
    <source>
        <dbReference type="ARBA" id="ARBA00022643"/>
    </source>
</evidence>
<feature type="domain" description="Flavodoxin-like" evidence="10">
    <location>
        <begin position="553"/>
        <end position="702"/>
    </location>
</feature>
<dbReference type="InterPro" id="IPR044944">
    <property type="entry name" value="NOS_dom_3"/>
</dbReference>
<comment type="cofactor">
    <cofactor evidence="1">
        <name>FMN</name>
        <dbReference type="ChEBI" id="CHEBI:58210"/>
    </cofactor>
</comment>
<dbReference type="Proteomes" id="UP000324767">
    <property type="component" value="Unassembled WGS sequence"/>
</dbReference>
<evidence type="ECO:0000313" key="11">
    <source>
        <dbReference type="EMBL" id="KAA6406671.1"/>
    </source>
</evidence>
<dbReference type="GO" id="GO:0005516">
    <property type="term" value="F:calmodulin binding"/>
    <property type="evidence" value="ECO:0007669"/>
    <property type="project" value="UniProtKB-KW"/>
</dbReference>
<dbReference type="Gene3D" id="3.90.440.10">
    <property type="entry name" value="Nitric Oxide Synthase,Heme Domain,Chain A domain 2"/>
    <property type="match status" value="1"/>
</dbReference>
<dbReference type="SUPFAM" id="SSF63380">
    <property type="entry name" value="Riboflavin synthase domain-like"/>
    <property type="match status" value="1"/>
</dbReference>
<accession>A0A5M8PBP7</accession>
<dbReference type="InterPro" id="IPR017938">
    <property type="entry name" value="Riboflavin_synthase-like_b-brl"/>
</dbReference>
<dbReference type="InterPro" id="IPR004030">
    <property type="entry name" value="NOS_N"/>
</dbReference>
<dbReference type="InterPro" id="IPR036119">
    <property type="entry name" value="NOS_N_sf"/>
</dbReference>
<dbReference type="GO" id="GO:0046872">
    <property type="term" value="F:metal ion binding"/>
    <property type="evidence" value="ECO:0007669"/>
    <property type="project" value="UniProtKB-KW"/>
</dbReference>
<dbReference type="Gene3D" id="3.40.50.80">
    <property type="entry name" value="Nucleotide-binding domain of ferredoxin-NADP reductase (FNR) module"/>
    <property type="match status" value="1"/>
</dbReference>
<dbReference type="InterPro" id="IPR039261">
    <property type="entry name" value="FNR_nucleotide-bd"/>
</dbReference>
<evidence type="ECO:0000256" key="6">
    <source>
        <dbReference type="ARBA" id="ARBA00022723"/>
    </source>
</evidence>
<dbReference type="Pfam" id="PF02898">
    <property type="entry name" value="NO_synthase"/>
    <property type="match status" value="1"/>
</dbReference>
<evidence type="ECO:0000256" key="1">
    <source>
        <dbReference type="ARBA" id="ARBA00001917"/>
    </source>
</evidence>
<name>A0A5M8PBP7_9LECA</name>
<dbReference type="SUPFAM" id="SSF56512">
    <property type="entry name" value="Nitric oxide (NO) synthase oxygenase domain"/>
    <property type="match status" value="1"/>
</dbReference>
<organism evidence="11 12">
    <name type="scientific">Lasallia pustulata</name>
    <dbReference type="NCBI Taxonomy" id="136370"/>
    <lineage>
        <taxon>Eukaryota</taxon>
        <taxon>Fungi</taxon>
        <taxon>Dikarya</taxon>
        <taxon>Ascomycota</taxon>
        <taxon>Pezizomycotina</taxon>
        <taxon>Lecanoromycetes</taxon>
        <taxon>OSLEUM clade</taxon>
        <taxon>Umbilicariomycetidae</taxon>
        <taxon>Umbilicariales</taxon>
        <taxon>Umbilicariaceae</taxon>
        <taxon>Lasallia</taxon>
    </lineage>
</organism>
<dbReference type="OrthoDB" id="1856718at2759"/>
<dbReference type="Gene3D" id="3.90.1230.10">
    <property type="entry name" value="Nitric Oxide Synthase, Chain A, domain 3"/>
    <property type="match status" value="1"/>
</dbReference>
<keyword evidence="7" id="KW-0112">Calmodulin-binding</keyword>
<dbReference type="SUPFAM" id="SSF52343">
    <property type="entry name" value="Ferredoxin reductase-like, C-terminal NADP-linked domain"/>
    <property type="match status" value="1"/>
</dbReference>
<sequence length="1086" mass="120873">MPGLLQVQSTSAEASQIAAMHSTTAVEDRLDSSKPTTSDACPIEQGLHTKCPVTPRELDLIHRETKVFADTGCTAQICQGAKMMHSRETKVGESRSLRVVKEEAAAFLWELKRDGIYTEQEYHARLDEVFAELDQGAVEEMLWEKQRKESGTTSTWTQTNQELLHGVRLAWKNSRRCIMRSHWDELQLCDLRAVTTSVGMVSALLENLANAYGGGKIVPTAFVFPPRQTKGTGPMFISQQVLSFAGYRQSDGSVLGDPANVDLTDEIIKLGWTPPESRSRWDFLPLVAMAEGDSPAMAEVSPSLSKHINISHPDYASQFEKLDLRWGRFPALSRMGFDIGGVQYTAAPFVGWFMDAEIGVRNLGDPFRYDALPSVVEAIGFDVNAYRKQEAYKSVESIDDLPDYEQLRWKSKAQAELNYAVRWSFQQEGVSCIGTLAASSDWCQFDDDHFREKGYRLNADPYWIAPPQGSIIPLWHRGGAPNYQPKPLITKHRCDPMKVWHRRKGRTDALPVCLRFLDGAWHVETLTSIAETTLLAKGTRAKLQKIADSRKRVQIYFCSTGTTALKLAEKLRQRVLKAPKYYLARFDSLNAIDLEAIKPDELVLMVASTTGNGTLPANGRAFESKWPALRKRYYSDPLGASYSVFGVGDSGYGSTYNAASIAVNGLFSELGAKPIAGGLTMGDVTMETLLTAAFDRWWDNVQSNLDGAVAAKEMPEDCFHEQGDIIQEFQEGLVVAKDPPMNKILSLQLDLQGVGYRVMDHLRLLPANSQGKVARALFALGVTDAQQVVPFTSFQNAPTFDCFLTNFVDLEGHFKSLNWLRLDEADESIRHAPVIEVLERYSARGILGSHDTEAFDKRVLEICLDMPLLRPRTFSVASAPGFLGNNIVEVLVRFHSKGRLSDIFLSDLYPGDRVKFCMMLSAPSLDIIRLETRPLIAIATGSGFAPIRGLLQRRFISINAGRRLSRLEHDLNFPTAQPELDLFHSSPLSLFTGYKLEDRDIFEETLVTGRCGALVDELVMVPSNPEKTRVQDVLEGNAWVRSNLAEAAVYVCGAETMVRSTAAVLSRMLGAEVQNVLGSRYVEEVF</sequence>
<dbReference type="Gene3D" id="3.40.50.360">
    <property type="match status" value="1"/>
</dbReference>
<dbReference type="InterPro" id="IPR050607">
    <property type="entry name" value="NOS"/>
</dbReference>
<dbReference type="GO" id="GO:0006809">
    <property type="term" value="P:nitric oxide biosynthetic process"/>
    <property type="evidence" value="ECO:0007669"/>
    <property type="project" value="InterPro"/>
</dbReference>
<dbReference type="Pfam" id="PF00258">
    <property type="entry name" value="Flavodoxin_1"/>
    <property type="match status" value="1"/>
</dbReference>
<keyword evidence="6" id="KW-0479">Metal-binding</keyword>
<keyword evidence="9" id="KW-0408">Iron</keyword>
<keyword evidence="8" id="KW-0560">Oxidoreductase</keyword>
<protein>
    <recommendedName>
        <fullName evidence="3">nitric-oxide synthase (NADPH)</fullName>
        <ecNumber evidence="3">1.14.13.39</ecNumber>
    </recommendedName>
</protein>
<dbReference type="EMBL" id="VXIT01000024">
    <property type="protein sequence ID" value="KAA6406671.1"/>
    <property type="molecule type" value="Genomic_DNA"/>
</dbReference>
<evidence type="ECO:0000256" key="7">
    <source>
        <dbReference type="ARBA" id="ARBA00022860"/>
    </source>
</evidence>
<evidence type="ECO:0000256" key="2">
    <source>
        <dbReference type="ARBA" id="ARBA00006267"/>
    </source>
</evidence>